<dbReference type="PANTHER" id="PTHR31374:SF139">
    <property type="entry name" value="OS02G0143300 PROTEIN"/>
    <property type="match status" value="1"/>
</dbReference>
<evidence type="ECO:0008006" key="4">
    <source>
        <dbReference type="Google" id="ProtNLM"/>
    </source>
</evidence>
<protein>
    <recommendedName>
        <fullName evidence="4">Small auxin up regulated protein</fullName>
    </recommendedName>
</protein>
<dbReference type="PANTHER" id="PTHR31374">
    <property type="entry name" value="AUXIN-INDUCED PROTEIN-LIKE-RELATED"/>
    <property type="match status" value="1"/>
</dbReference>
<dbReference type="GO" id="GO:0009733">
    <property type="term" value="P:response to auxin"/>
    <property type="evidence" value="ECO:0007669"/>
    <property type="project" value="InterPro"/>
</dbReference>
<dbReference type="AlphaFoldDB" id="A0A8T3BF54"/>
<proteinExistence type="inferred from homology"/>
<dbReference type="Pfam" id="PF02519">
    <property type="entry name" value="Auxin_inducible"/>
    <property type="match status" value="1"/>
</dbReference>
<dbReference type="Proteomes" id="UP000829196">
    <property type="component" value="Unassembled WGS sequence"/>
</dbReference>
<keyword evidence="3" id="KW-1185">Reference proteome</keyword>
<gene>
    <name evidence="2" type="ORF">KFK09_011642</name>
</gene>
<comment type="caution">
    <text evidence="2">The sequence shown here is derived from an EMBL/GenBank/DDBJ whole genome shotgun (WGS) entry which is preliminary data.</text>
</comment>
<evidence type="ECO:0000313" key="3">
    <source>
        <dbReference type="Proteomes" id="UP000829196"/>
    </source>
</evidence>
<name>A0A8T3BF54_DENNO</name>
<sequence>MKIYIIKGLKIVERKIALREREEEMKASLIGREVEVPKGCLAVYVGDGMRRFVIPTAYLCMPEFREIFDKMEKEFGFNQKGGLVIPCDEEDFEEIISFLDQVGRRKRKIKKKTT</sequence>
<dbReference type="EMBL" id="JAGYWB010000009">
    <property type="protein sequence ID" value="KAI0511024.1"/>
    <property type="molecule type" value="Genomic_DNA"/>
</dbReference>
<reference evidence="2" key="1">
    <citation type="journal article" date="2022" name="Front. Genet.">
        <title>Chromosome-Scale Assembly of the Dendrobium nobile Genome Provides Insights Into the Molecular Mechanism of the Biosynthesis of the Medicinal Active Ingredient of Dendrobium.</title>
        <authorList>
            <person name="Xu Q."/>
            <person name="Niu S.-C."/>
            <person name="Li K.-L."/>
            <person name="Zheng P.-J."/>
            <person name="Zhang X.-J."/>
            <person name="Jia Y."/>
            <person name="Liu Y."/>
            <person name="Niu Y.-X."/>
            <person name="Yu L.-H."/>
            <person name="Chen D.-F."/>
            <person name="Zhang G.-Q."/>
        </authorList>
    </citation>
    <scope>NUCLEOTIDE SEQUENCE</scope>
    <source>
        <tissue evidence="2">Leaf</tissue>
    </source>
</reference>
<evidence type="ECO:0000313" key="2">
    <source>
        <dbReference type="EMBL" id="KAI0511024.1"/>
    </source>
</evidence>
<dbReference type="InterPro" id="IPR003676">
    <property type="entry name" value="SAUR_fam"/>
</dbReference>
<dbReference type="OrthoDB" id="625231at2759"/>
<evidence type="ECO:0000256" key="1">
    <source>
        <dbReference type="ARBA" id="ARBA00006974"/>
    </source>
</evidence>
<comment type="similarity">
    <text evidence="1">Belongs to the ARG7 family.</text>
</comment>
<organism evidence="2 3">
    <name type="scientific">Dendrobium nobile</name>
    <name type="common">Orchid</name>
    <dbReference type="NCBI Taxonomy" id="94219"/>
    <lineage>
        <taxon>Eukaryota</taxon>
        <taxon>Viridiplantae</taxon>
        <taxon>Streptophyta</taxon>
        <taxon>Embryophyta</taxon>
        <taxon>Tracheophyta</taxon>
        <taxon>Spermatophyta</taxon>
        <taxon>Magnoliopsida</taxon>
        <taxon>Liliopsida</taxon>
        <taxon>Asparagales</taxon>
        <taxon>Orchidaceae</taxon>
        <taxon>Epidendroideae</taxon>
        <taxon>Malaxideae</taxon>
        <taxon>Dendrobiinae</taxon>
        <taxon>Dendrobium</taxon>
    </lineage>
</organism>
<accession>A0A8T3BF54</accession>